<name>A0A7Y4NIM6_9BACT</name>
<comment type="caution">
    <text evidence="2">The sequence shown here is derived from an EMBL/GenBank/DDBJ whole genome shotgun (WGS) entry which is preliminary data.</text>
</comment>
<feature type="non-terminal residue" evidence="2">
    <location>
        <position position="1"/>
    </location>
</feature>
<evidence type="ECO:0000313" key="1">
    <source>
        <dbReference type="EMBL" id="NOK14897.1"/>
    </source>
</evidence>
<gene>
    <name evidence="1" type="ORF">HNS30_38385</name>
    <name evidence="2" type="ORF">HNS30_40550</name>
</gene>
<proteinExistence type="predicted"/>
<accession>A0A7Y4NIM6</accession>
<dbReference type="EMBL" id="JABFJW010000750">
    <property type="protein sequence ID" value="NOK15309.1"/>
    <property type="molecule type" value="Genomic_DNA"/>
</dbReference>
<dbReference type="AlphaFoldDB" id="A0A7Y4NIM6"/>
<dbReference type="EMBL" id="JABFJW010000570">
    <property type="protein sequence ID" value="NOK14897.1"/>
    <property type="molecule type" value="Genomic_DNA"/>
</dbReference>
<sequence>SGEARWRLLEGGLYAVGQSGTLLFPTPEGAPRPGAFAAVGLGVDHAR</sequence>
<evidence type="ECO:0000313" key="2">
    <source>
        <dbReference type="EMBL" id="NOK15309.1"/>
    </source>
</evidence>
<evidence type="ECO:0000313" key="3">
    <source>
        <dbReference type="Proteomes" id="UP000528460"/>
    </source>
</evidence>
<protein>
    <submittedName>
        <fullName evidence="2">Uncharacterized protein</fullName>
    </submittedName>
</protein>
<organism evidence="2 3">
    <name type="scientific">Corallococcus exercitus</name>
    <dbReference type="NCBI Taxonomy" id="2316736"/>
    <lineage>
        <taxon>Bacteria</taxon>
        <taxon>Pseudomonadati</taxon>
        <taxon>Myxococcota</taxon>
        <taxon>Myxococcia</taxon>
        <taxon>Myxococcales</taxon>
        <taxon>Cystobacterineae</taxon>
        <taxon>Myxococcaceae</taxon>
        <taxon>Corallococcus</taxon>
    </lineage>
</organism>
<dbReference type="Proteomes" id="UP000528460">
    <property type="component" value="Unassembled WGS sequence"/>
</dbReference>
<reference evidence="2 3" key="1">
    <citation type="submission" date="2020-05" db="EMBL/GenBank/DDBJ databases">
        <authorList>
            <person name="Whitworth D."/>
        </authorList>
    </citation>
    <scope>NUCLEOTIDE SEQUENCE [LARGE SCALE GENOMIC DNA]</scope>
    <source>
        <strain evidence="2 3">CA046A</strain>
    </source>
</reference>